<dbReference type="Gene3D" id="1.50.10.150">
    <property type="entry name" value="Voltage-dependent anion channel"/>
    <property type="match status" value="1"/>
</dbReference>
<evidence type="ECO:0000313" key="7">
    <source>
        <dbReference type="Proteomes" id="UP000277811"/>
    </source>
</evidence>
<dbReference type="InterPro" id="IPR004695">
    <property type="entry name" value="SLAC1/Mae1/Ssu1/TehA"/>
</dbReference>
<evidence type="ECO:0000256" key="4">
    <source>
        <dbReference type="ARBA" id="ARBA00023136"/>
    </source>
</evidence>
<feature type="transmembrane region" description="Helical" evidence="5">
    <location>
        <begin position="155"/>
        <end position="176"/>
    </location>
</feature>
<keyword evidence="4 5" id="KW-0472">Membrane</keyword>
<evidence type="ECO:0000256" key="5">
    <source>
        <dbReference type="SAM" id="Phobius"/>
    </source>
</evidence>
<organism evidence="6 7">
    <name type="scientific">Lucifera butyrica</name>
    <dbReference type="NCBI Taxonomy" id="1351585"/>
    <lineage>
        <taxon>Bacteria</taxon>
        <taxon>Bacillati</taxon>
        <taxon>Bacillota</taxon>
        <taxon>Negativicutes</taxon>
        <taxon>Veillonellales</taxon>
        <taxon>Veillonellaceae</taxon>
        <taxon>Lucifera</taxon>
    </lineage>
</organism>
<dbReference type="PANTHER" id="PTHR37955:SF1">
    <property type="entry name" value="DEP DOMAIN-CONTAINING PROTEIN"/>
    <property type="match status" value="1"/>
</dbReference>
<dbReference type="GO" id="GO:0005886">
    <property type="term" value="C:plasma membrane"/>
    <property type="evidence" value="ECO:0007669"/>
    <property type="project" value="TreeGrafter"/>
</dbReference>
<reference evidence="6 7" key="1">
    <citation type="submission" date="2018-06" db="EMBL/GenBank/DDBJ databases">
        <authorList>
            <person name="Strepis N."/>
        </authorList>
    </citation>
    <scope>NUCLEOTIDE SEQUENCE [LARGE SCALE GENOMIC DNA]</scope>
    <source>
        <strain evidence="6">LUCI</strain>
    </source>
</reference>
<feature type="transmembrane region" description="Helical" evidence="5">
    <location>
        <begin position="188"/>
        <end position="206"/>
    </location>
</feature>
<dbReference type="GO" id="GO:0046583">
    <property type="term" value="F:monoatomic cation efflux transmembrane transporter activity"/>
    <property type="evidence" value="ECO:0007669"/>
    <property type="project" value="TreeGrafter"/>
</dbReference>
<evidence type="ECO:0000256" key="1">
    <source>
        <dbReference type="ARBA" id="ARBA00004141"/>
    </source>
</evidence>
<dbReference type="Proteomes" id="UP000277811">
    <property type="component" value="Unassembled WGS sequence"/>
</dbReference>
<evidence type="ECO:0000256" key="2">
    <source>
        <dbReference type="ARBA" id="ARBA00022692"/>
    </source>
</evidence>
<feature type="transmembrane region" description="Helical" evidence="5">
    <location>
        <begin position="66"/>
        <end position="86"/>
    </location>
</feature>
<feature type="transmembrane region" description="Helical" evidence="5">
    <location>
        <begin position="212"/>
        <end position="232"/>
    </location>
</feature>
<dbReference type="InterPro" id="IPR038665">
    <property type="entry name" value="Voltage-dep_anion_channel_sf"/>
</dbReference>
<evidence type="ECO:0000256" key="3">
    <source>
        <dbReference type="ARBA" id="ARBA00022989"/>
    </source>
</evidence>
<name>A0A498RB14_9FIRM</name>
<feature type="transmembrane region" description="Helical" evidence="5">
    <location>
        <begin position="244"/>
        <end position="265"/>
    </location>
</feature>
<sequence>MKEFIHKLPVPLAGLMLALAAEGNLVAVYGSSYKMIFGSLAGIILLLFIIKIVFNMPAILADFSNPVIASVAPTFSMAIIILAAYINPGLPRLAYGMWLAGIFIHGALLVYFTNRFIFHFNIRNVFPSYFIVYVGIVTVSVTAPAFNALTLGRGIFWFGFITYLALLPVVMYRVLAVKAIPEPVLPNIAIFAAPASLCLTGYLNSFPQKDMTLLWLLIILSLMMFFVVLLYMPKMLRLKFYPSYSAFTFPFVISAAAMKAADGFLFKTNQTVPALKDVAGFEEVFAGMIVIYVLLRYIRFLFFLLIPRDGTEVSKMKILS</sequence>
<proteinExistence type="predicted"/>
<dbReference type="CDD" id="cd09325">
    <property type="entry name" value="TDT_C4-dicarb_trans"/>
    <property type="match status" value="1"/>
</dbReference>
<evidence type="ECO:0000313" key="6">
    <source>
        <dbReference type="EMBL" id="VBB07323.1"/>
    </source>
</evidence>
<keyword evidence="7" id="KW-1185">Reference proteome</keyword>
<gene>
    <name evidence="6" type="ORF">LUCI_2567</name>
</gene>
<feature type="transmembrane region" description="Helical" evidence="5">
    <location>
        <begin position="130"/>
        <end position="149"/>
    </location>
</feature>
<dbReference type="OrthoDB" id="309023at2"/>
<keyword evidence="2 5" id="KW-0812">Transmembrane</keyword>
<feature type="transmembrane region" description="Helical" evidence="5">
    <location>
        <begin position="285"/>
        <end position="306"/>
    </location>
</feature>
<dbReference type="EMBL" id="UPPP01000072">
    <property type="protein sequence ID" value="VBB07323.1"/>
    <property type="molecule type" value="Genomic_DNA"/>
</dbReference>
<dbReference type="PANTHER" id="PTHR37955">
    <property type="entry name" value="TELLURITE RESISTANCE PROTEIN TEHA"/>
    <property type="match status" value="1"/>
</dbReference>
<dbReference type="AlphaFoldDB" id="A0A498RB14"/>
<dbReference type="RefSeq" id="WP_122628253.1">
    <property type="nucleotide sequence ID" value="NZ_UPPP01000072.1"/>
</dbReference>
<keyword evidence="3 5" id="KW-1133">Transmembrane helix</keyword>
<dbReference type="InterPro" id="IPR052951">
    <property type="entry name" value="Tellurite_res_ion_channel"/>
</dbReference>
<feature type="transmembrane region" description="Helical" evidence="5">
    <location>
        <begin position="33"/>
        <end position="54"/>
    </location>
</feature>
<feature type="transmembrane region" description="Helical" evidence="5">
    <location>
        <begin position="98"/>
        <end position="118"/>
    </location>
</feature>
<accession>A0A498RB14</accession>
<comment type="subcellular location">
    <subcellularLocation>
        <location evidence="1">Membrane</location>
        <topology evidence="1">Multi-pass membrane protein</topology>
    </subcellularLocation>
</comment>
<dbReference type="Pfam" id="PF03595">
    <property type="entry name" value="SLAC1"/>
    <property type="match status" value="1"/>
</dbReference>
<protein>
    <submittedName>
        <fullName evidence="6">Voltage-dependent anion channel</fullName>
    </submittedName>
</protein>